<evidence type="ECO:0000313" key="3">
    <source>
        <dbReference type="EMBL" id="BDA79763.1"/>
    </source>
</evidence>
<evidence type="ECO:0000259" key="2">
    <source>
        <dbReference type="Pfam" id="PF01464"/>
    </source>
</evidence>
<dbReference type="Pfam" id="PF01464">
    <property type="entry name" value="SLT"/>
    <property type="match status" value="1"/>
</dbReference>
<protein>
    <recommendedName>
        <fullName evidence="2">Transglycosylase SLT domain-containing protein</fullName>
    </recommendedName>
</protein>
<dbReference type="InterPro" id="IPR008258">
    <property type="entry name" value="Transglycosylase_SLT_dom_1"/>
</dbReference>
<feature type="domain" description="Transglycosylase SLT" evidence="2">
    <location>
        <begin position="92"/>
        <end position="187"/>
    </location>
</feature>
<dbReference type="Proteomes" id="UP000245263">
    <property type="component" value="Chromosome 1"/>
</dbReference>
<organism evidence="3 4">
    <name type="scientific">Leptospira kobayashii</name>
    <dbReference type="NCBI Taxonomy" id="1917830"/>
    <lineage>
        <taxon>Bacteria</taxon>
        <taxon>Pseudomonadati</taxon>
        <taxon>Spirochaetota</taxon>
        <taxon>Spirochaetia</taxon>
        <taxon>Leptospirales</taxon>
        <taxon>Leptospiraceae</taxon>
        <taxon>Leptospira</taxon>
    </lineage>
</organism>
<keyword evidence="4" id="KW-1185">Reference proteome</keyword>
<dbReference type="PANTHER" id="PTHR37423">
    <property type="entry name" value="SOLUBLE LYTIC MUREIN TRANSGLYCOSYLASE-RELATED"/>
    <property type="match status" value="1"/>
</dbReference>
<dbReference type="PANTHER" id="PTHR37423:SF2">
    <property type="entry name" value="MEMBRANE-BOUND LYTIC MUREIN TRANSGLYCOSYLASE C"/>
    <property type="match status" value="1"/>
</dbReference>
<comment type="similarity">
    <text evidence="1">Belongs to the transglycosylase Slt family.</text>
</comment>
<dbReference type="EMBL" id="AP025028">
    <property type="protein sequence ID" value="BDA79763.1"/>
    <property type="molecule type" value="Genomic_DNA"/>
</dbReference>
<evidence type="ECO:0000256" key="1">
    <source>
        <dbReference type="ARBA" id="ARBA00007734"/>
    </source>
</evidence>
<dbReference type="RefSeq" id="WP_109020413.1">
    <property type="nucleotide sequence ID" value="NZ_AP025028.1"/>
</dbReference>
<dbReference type="SUPFAM" id="SSF53955">
    <property type="entry name" value="Lysozyme-like"/>
    <property type="match status" value="1"/>
</dbReference>
<name>A0ABN6KFD5_9LEPT</name>
<sequence length="221" mass="24844">MLRENRNRISKIIALCLSLGVFFLESYGKASSESDFGSRRTEVAKITEYISRVRPGLEKTERETLSLSILSASRMLQFPKRSEFAGENEIDKVAFLLGVIQTESQFKRTAKSHKGALGYMQIMPATAKWLSKTKGIAYSDKSDLFHATTNLKLGVLFLNDLMKETGSPKDALLAYNAGLGGWKKWGGLPSYPRSIANHYQTWKEFETTGSFSYDLALFEEE</sequence>
<accession>A0ABN6KFD5</accession>
<reference evidence="3 4" key="1">
    <citation type="submission" date="2021-08" db="EMBL/GenBank/DDBJ databases">
        <title>Complete genome sequence of Leptospira kobayashii strain E30.</title>
        <authorList>
            <person name="Nakao R."/>
            <person name="Nakamura S."/>
            <person name="Masuzawa T."/>
            <person name="Koizumi N."/>
        </authorList>
    </citation>
    <scope>NUCLEOTIDE SEQUENCE [LARGE SCALE GENOMIC DNA]</scope>
    <source>
        <strain evidence="3 4">E30</strain>
    </source>
</reference>
<gene>
    <name evidence="3" type="ORF">LPTSP3_g26930</name>
</gene>
<proteinExistence type="inferred from homology"/>
<dbReference type="Gene3D" id="1.10.530.10">
    <property type="match status" value="1"/>
</dbReference>
<evidence type="ECO:0000313" key="4">
    <source>
        <dbReference type="Proteomes" id="UP000245263"/>
    </source>
</evidence>
<dbReference type="InterPro" id="IPR023346">
    <property type="entry name" value="Lysozyme-like_dom_sf"/>
</dbReference>